<keyword evidence="2" id="KW-0472">Membrane</keyword>
<dbReference type="OMA" id="TEKGPCT"/>
<sequence length="207" mass="23511">MRMDESSKANPRSFESTTVPFFTILLICFICIFFLLVFFIYKCFQDKKDEVTEKIPCIDANGGDDCSSSPANETNEAGDQEKILMQIIGSNAPVRPGILVQRQNKVVTSLGNREGTEAEKEVKMKDRQGPEDSGEVNQEDENLQETLIPSVTESQKRPLKGVTFSREVIIVNLGNEQHPAHQRYAQEHKERRKSPKRHKRKGNINTE</sequence>
<feature type="compositionally biased region" description="Polar residues" evidence="1">
    <location>
        <begin position="144"/>
        <end position="153"/>
    </location>
</feature>
<dbReference type="PANTHER" id="PTHR37882">
    <property type="entry name" value="HYPOTHETICAL PROTEIN LOC690352"/>
    <property type="match status" value="1"/>
</dbReference>
<name>A0A0P6JFV2_HETGA</name>
<accession>A0A0P6JFV2</accession>
<proteinExistence type="predicted"/>
<evidence type="ECO:0000313" key="4">
    <source>
        <dbReference type="Proteomes" id="UP000694906"/>
    </source>
</evidence>
<protein>
    <submittedName>
        <fullName evidence="5">Uncharacterized protein C2orf74 homolog isoform X1</fullName>
    </submittedName>
    <submittedName>
        <fullName evidence="3">Uncharacterized protein C2orf74 isoform 2</fullName>
    </submittedName>
</protein>
<feature type="transmembrane region" description="Helical" evidence="2">
    <location>
        <begin position="21"/>
        <end position="41"/>
    </location>
</feature>
<gene>
    <name evidence="5" type="primary">CUNH2orf74</name>
</gene>
<organism evidence="3">
    <name type="scientific">Heterocephalus glaber</name>
    <name type="common">Naked mole rat</name>
    <dbReference type="NCBI Taxonomy" id="10181"/>
    <lineage>
        <taxon>Eukaryota</taxon>
        <taxon>Metazoa</taxon>
        <taxon>Chordata</taxon>
        <taxon>Craniata</taxon>
        <taxon>Vertebrata</taxon>
        <taxon>Euteleostomi</taxon>
        <taxon>Mammalia</taxon>
        <taxon>Eutheria</taxon>
        <taxon>Euarchontoglires</taxon>
        <taxon>Glires</taxon>
        <taxon>Rodentia</taxon>
        <taxon>Hystricomorpha</taxon>
        <taxon>Bathyergidae</taxon>
        <taxon>Heterocephalus</taxon>
    </lineage>
</organism>
<keyword evidence="2" id="KW-1133">Transmembrane helix</keyword>
<dbReference type="RefSeq" id="XP_021101975.1">
    <property type="nucleotide sequence ID" value="XM_021246316.1"/>
</dbReference>
<reference evidence="3" key="1">
    <citation type="submission" date="2015-10" db="EMBL/GenBank/DDBJ databases">
        <title>FRAMA: From RNA-seq data to annotated mRNA assemblies.</title>
        <authorList>
            <person name="Bens M."/>
            <person name="Sahm A."/>
            <person name="Jahn N."/>
            <person name="Morhart M."/>
            <person name="Holtze S."/>
            <person name="Hildebrandt T.B."/>
            <person name="Platzer M."/>
            <person name="Szafranski K."/>
        </authorList>
    </citation>
    <scope>NUCLEOTIDE SEQUENCE</scope>
    <source>
        <tissue evidence="3">Testis</tissue>
    </source>
</reference>
<dbReference type="GeneTree" id="ENSGT00390000004911"/>
<keyword evidence="4" id="KW-1185">Reference proteome</keyword>
<evidence type="ECO:0000256" key="1">
    <source>
        <dbReference type="SAM" id="MobiDB-lite"/>
    </source>
</evidence>
<reference evidence="5" key="2">
    <citation type="submission" date="2025-04" db="UniProtKB">
        <authorList>
            <consortium name="RefSeq"/>
        </authorList>
    </citation>
    <scope>IDENTIFICATION</scope>
</reference>
<feature type="region of interest" description="Disordered" evidence="1">
    <location>
        <begin position="110"/>
        <end position="154"/>
    </location>
</feature>
<evidence type="ECO:0000313" key="3">
    <source>
        <dbReference type="EMBL" id="JAO01636.1"/>
    </source>
</evidence>
<dbReference type="GeneID" id="101719713"/>
<dbReference type="Proteomes" id="UP000694906">
    <property type="component" value="Unplaced"/>
</dbReference>
<keyword evidence="2" id="KW-0812">Transmembrane</keyword>
<dbReference type="AlphaFoldDB" id="A0A0P6JFV2"/>
<evidence type="ECO:0000256" key="2">
    <source>
        <dbReference type="SAM" id="Phobius"/>
    </source>
</evidence>
<feature type="compositionally biased region" description="Basic and acidic residues" evidence="1">
    <location>
        <begin position="114"/>
        <end position="130"/>
    </location>
</feature>
<feature type="region of interest" description="Disordered" evidence="1">
    <location>
        <begin position="173"/>
        <end position="207"/>
    </location>
</feature>
<feature type="compositionally biased region" description="Acidic residues" evidence="1">
    <location>
        <begin position="132"/>
        <end position="143"/>
    </location>
</feature>
<dbReference type="EMBL" id="GEBF01001997">
    <property type="protein sequence ID" value="JAO01636.1"/>
    <property type="molecule type" value="Transcribed_RNA"/>
</dbReference>
<dbReference type="CTD" id="123522148"/>
<dbReference type="Pfam" id="PF15484">
    <property type="entry name" value="DUF4642"/>
    <property type="match status" value="1"/>
</dbReference>
<dbReference type="Bgee" id="ENSHGLG00000019155">
    <property type="expression patterns" value="Expressed in testis"/>
</dbReference>
<feature type="compositionally biased region" description="Basic residues" evidence="1">
    <location>
        <begin position="190"/>
        <end position="207"/>
    </location>
</feature>
<dbReference type="InterPro" id="IPR027813">
    <property type="entry name" value="DUF4642"/>
</dbReference>
<dbReference type="OrthoDB" id="9836846at2759"/>
<evidence type="ECO:0000313" key="5">
    <source>
        <dbReference type="RefSeq" id="XP_021101975.1"/>
    </source>
</evidence>